<dbReference type="InterPro" id="IPR029063">
    <property type="entry name" value="SAM-dependent_MTases_sf"/>
</dbReference>
<feature type="transmembrane region" description="Helical" evidence="2">
    <location>
        <begin position="20"/>
        <end position="42"/>
    </location>
</feature>
<keyword evidence="4" id="KW-0489">Methyltransferase</keyword>
<reference evidence="4" key="3">
    <citation type="journal article" date="2010" name="Folia Microbiol. (Praha)">
        <title>Identification and characterization of an indigoidine-like gene for a blue pigment biosynthesis in Streptomyces aureofaciens CCM 3239.</title>
        <authorList>
            <person name="Novakova R."/>
            <person name="Odnogova Z."/>
            <person name="Kutas P."/>
            <person name="Feckova L."/>
            <person name="Kormanec J."/>
        </authorList>
    </citation>
    <scope>NUCLEOTIDE SEQUENCE</scope>
    <source>
        <strain evidence="4">CCM3239</strain>
        <plasmid evidence="4">pSA3239</plasmid>
    </source>
</reference>
<reference evidence="4" key="8">
    <citation type="journal article" date="2015" name="Appl. Microbiol. Biotechnol.">
        <title>Characterisation of the genes involved in the biosynthesis and attachment of the aminodeoxysugar D-forosamine in the auricin gene cluster of Streptomyces aureofaciens CCM3239.</title>
        <authorList>
            <person name="Bekeova C."/>
            <person name="Rehakova A."/>
            <person name="Feckova L."/>
            <person name="Vlckova S."/>
            <person name="Novakova R."/>
            <person name="Mingyar E."/>
            <person name="Kormanec J."/>
        </authorList>
    </citation>
    <scope>NUCLEOTIDE SEQUENCE</scope>
    <source>
        <strain evidence="4">CCM3239</strain>
        <plasmid evidence="4">pSA3239</plasmid>
    </source>
</reference>
<dbReference type="SUPFAM" id="SSF53335">
    <property type="entry name" value="S-adenosyl-L-methionine-dependent methyltransferases"/>
    <property type="match status" value="1"/>
</dbReference>
<evidence type="ECO:0000256" key="2">
    <source>
        <dbReference type="SAM" id="Phobius"/>
    </source>
</evidence>
<name>A0A068L8F6_KITAU</name>
<feature type="transmembrane region" description="Helical" evidence="2">
    <location>
        <begin position="54"/>
        <end position="74"/>
    </location>
</feature>
<dbReference type="InterPro" id="IPR013216">
    <property type="entry name" value="Methyltransf_11"/>
</dbReference>
<feature type="domain" description="Methyltransferase type 11" evidence="3">
    <location>
        <begin position="132"/>
        <end position="200"/>
    </location>
</feature>
<dbReference type="GO" id="GO:0008757">
    <property type="term" value="F:S-adenosylmethionine-dependent methyltransferase activity"/>
    <property type="evidence" value="ECO:0007669"/>
    <property type="project" value="InterPro"/>
</dbReference>
<reference evidence="4" key="1">
    <citation type="journal article" date="2002" name="Gene">
        <title>Cloning and characterization of a polyketide synthase gene cluster involved in biosynthesis of a proposed angucycline-like polyketide auricin in Streptomyces aureofaciens CCM 3239.</title>
        <authorList>
            <person name="Novakova R."/>
            <person name="Bistakova J."/>
            <person name="Homerova D."/>
            <person name="Rezuchova B."/>
            <person name="Kormanec J."/>
        </authorList>
    </citation>
    <scope>NUCLEOTIDE SEQUENCE</scope>
    <source>
        <strain evidence="4">CCM3239</strain>
        <plasmid evidence="4">pSA3239</plasmid>
    </source>
</reference>
<dbReference type="Pfam" id="PF08241">
    <property type="entry name" value="Methyltransf_11"/>
    <property type="match status" value="1"/>
</dbReference>
<proteinExistence type="predicted"/>
<reference evidence="4" key="4">
    <citation type="journal article" date="2010" name="Microbiology">
        <title>The role of the TetR-family transcriptional regulator Aur1R in negative regulation of the auricin gene cluster in Streptomyces aureofaciens CCM 3239.</title>
        <authorList>
            <person name="Novakova R."/>
            <person name="Kutas P."/>
            <person name="Feckova L."/>
            <person name="Kormanec J."/>
        </authorList>
    </citation>
    <scope>NUCLEOTIDE SEQUENCE</scope>
    <source>
        <strain evidence="4">CCM3239</strain>
        <plasmid evidence="4">pSA3239</plasmid>
    </source>
</reference>
<keyword evidence="4" id="KW-0614">Plasmid</keyword>
<keyword evidence="2" id="KW-0472">Membrane</keyword>
<reference evidence="4" key="6">
    <citation type="journal article" date="2013" name="FEMS Microbiol. Lett.">
        <title>The gene cluster aur1 for the angucycline antibiotic auricin is located on a large linear plasmid pSA3239 in Streptomyces aureofaciens CCM 3239.</title>
        <authorList>
            <person name="Novakova R."/>
            <person name="Knirschova R."/>
            <person name="Farkasovsky M."/>
            <person name="Feckova L."/>
            <person name="Rehakova A."/>
            <person name="Mingyar E."/>
            <person name="Kormanec J."/>
        </authorList>
    </citation>
    <scope>NUCLEOTIDE SEQUENCE</scope>
    <source>
        <strain evidence="4">CCM3239</strain>
        <plasmid evidence="4">pSA3239</plasmid>
    </source>
</reference>
<dbReference type="Gene3D" id="3.40.50.150">
    <property type="entry name" value="Vaccinia Virus protein VP39"/>
    <property type="match status" value="1"/>
</dbReference>
<keyword evidence="4" id="KW-0808">Transferase</keyword>
<accession>A0A068L8F6</accession>
<dbReference type="AlphaFoldDB" id="A0A068L8F6"/>
<sequence>MNTPTTTPPPPRPSGAREVLAYNWPLYTGGLSAVTAGLALAPRLPRVPAALARTGALAAAALLIGSTAACWWVYDRSELYSLDWLTGLLPDGPGDHLLISTGLDETSHPLALRHPGTAQTVVDLYDPALTTEGSVRRARRRVPPRPGTLPGSPARLPVATGSRDTVFAVFAAHELRLARDREALFAEITRTLRPGGTLVLVEHLRDRANTAAFGPGAWHFLPRREWLRLARGAGLHPVTETRIAHLVTAFTFRRSAA</sequence>
<dbReference type="EMBL" id="KJ396772">
    <property type="protein sequence ID" value="AIE42017.1"/>
    <property type="molecule type" value="Genomic_DNA"/>
</dbReference>
<evidence type="ECO:0000256" key="1">
    <source>
        <dbReference type="SAM" id="MobiDB-lite"/>
    </source>
</evidence>
<reference evidence="4" key="5">
    <citation type="journal article" date="2011" name="Microbiology">
        <title>The role of two SARP family transcriptional regulators in regulation of the auricin gene cluster in Streptomyces aureofaciens CCM 3239.</title>
        <authorList>
            <person name="Novakova R."/>
            <person name="Rehakova A."/>
            <person name="Kutas P."/>
            <person name="Feckova L."/>
            <person name="Kormanec J."/>
        </authorList>
    </citation>
    <scope>NUCLEOTIDE SEQUENCE</scope>
    <source>
        <strain evidence="4">CCM3239</strain>
        <plasmid evidence="4">pSA3239</plasmid>
    </source>
</reference>
<organism evidence="4">
    <name type="scientific">Kitasatospora aureofaciens</name>
    <name type="common">Streptomyces aureofaciens</name>
    <dbReference type="NCBI Taxonomy" id="1894"/>
    <lineage>
        <taxon>Bacteria</taxon>
        <taxon>Bacillati</taxon>
        <taxon>Actinomycetota</taxon>
        <taxon>Actinomycetes</taxon>
        <taxon>Kitasatosporales</taxon>
        <taxon>Streptomycetaceae</taxon>
        <taxon>Kitasatospora</taxon>
    </lineage>
</organism>
<keyword evidence="2" id="KW-1133">Transmembrane helix</keyword>
<reference evidence="4" key="7">
    <citation type="journal article" date="2014" name="Appl. Microbiol. Biotechnol.">
        <title>Intriguing properties of the angucycline antibiotic auricin and complex regulation of its biosynthesis.</title>
        <authorList>
            <person name="Kormanec J."/>
            <person name="Novakova R."/>
            <person name="Mingyar E."/>
            <person name="Feckova L."/>
        </authorList>
    </citation>
    <scope>NUCLEOTIDE SEQUENCE</scope>
    <source>
        <strain evidence="4">CCM3239</strain>
        <plasmid evidence="4">pSA3239</plasmid>
    </source>
</reference>
<evidence type="ECO:0000313" key="4">
    <source>
        <dbReference type="EMBL" id="AIE42017.1"/>
    </source>
</evidence>
<reference evidence="4" key="2">
    <citation type="journal article" date="2005" name="Microbiology">
        <title>Characterization of a regulatory gene essential for the production of the angucycline-like polyketide antibiotic auricin in Streptomyces aureofaciens CCM 3239.</title>
        <authorList>
            <person name="Novakova R."/>
            <person name="Homerova D."/>
            <person name="Feckova L."/>
            <person name="Kormanec J."/>
        </authorList>
    </citation>
    <scope>NUCLEOTIDE SEQUENCE</scope>
    <source>
        <strain evidence="4">CCM3239</strain>
        <plasmid evidence="4">pSA3239</plasmid>
    </source>
</reference>
<geneLocation type="plasmid" evidence="4">
    <name>pSA3239</name>
</geneLocation>
<dbReference type="GO" id="GO:0032259">
    <property type="term" value="P:methylation"/>
    <property type="evidence" value="ECO:0007669"/>
    <property type="project" value="UniProtKB-KW"/>
</dbReference>
<keyword evidence="2" id="KW-0812">Transmembrane</keyword>
<protein>
    <submittedName>
        <fullName evidence="4">Methyltransferase</fullName>
    </submittedName>
</protein>
<evidence type="ECO:0000259" key="3">
    <source>
        <dbReference type="Pfam" id="PF08241"/>
    </source>
</evidence>
<feature type="region of interest" description="Disordered" evidence="1">
    <location>
        <begin position="137"/>
        <end position="156"/>
    </location>
</feature>